<evidence type="ECO:0000259" key="20">
    <source>
        <dbReference type="Pfam" id="PF00501"/>
    </source>
</evidence>
<dbReference type="Gene3D" id="3.40.50.12780">
    <property type="entry name" value="N-terminal domain of ligase-like"/>
    <property type="match status" value="1"/>
</dbReference>
<dbReference type="PANTHER" id="PTHR43107">
    <property type="entry name" value="LONG-CHAIN FATTY ACID TRANSPORT PROTEIN"/>
    <property type="match status" value="1"/>
</dbReference>
<evidence type="ECO:0000256" key="7">
    <source>
        <dbReference type="ARBA" id="ARBA00022598"/>
    </source>
</evidence>
<dbReference type="KEGG" id="pfy:PFICI_13468"/>
<dbReference type="GO" id="GO:0005524">
    <property type="term" value="F:ATP binding"/>
    <property type="evidence" value="ECO:0007669"/>
    <property type="project" value="UniProtKB-KW"/>
</dbReference>
<dbReference type="GO" id="GO:0009898">
    <property type="term" value="C:cytoplasmic side of plasma membrane"/>
    <property type="evidence" value="ECO:0007669"/>
    <property type="project" value="TreeGrafter"/>
</dbReference>
<dbReference type="OMA" id="VWRQFLD"/>
<dbReference type="InterPro" id="IPR000873">
    <property type="entry name" value="AMP-dep_synth/lig_dom"/>
</dbReference>
<dbReference type="Pfam" id="PF13193">
    <property type="entry name" value="AMP-binding_C"/>
    <property type="match status" value="1"/>
</dbReference>
<comment type="subcellular location">
    <subcellularLocation>
        <location evidence="3">Cell membrane</location>
        <topology evidence="3">Multi-pass membrane protein</topology>
    </subcellularLocation>
    <subcellularLocation>
        <location evidence="1">Lipid droplet</location>
    </subcellularLocation>
    <subcellularLocation>
        <location evidence="2">Peroxisome membrane</location>
        <topology evidence="2">Multi-pass membrane protein</topology>
    </subcellularLocation>
</comment>
<dbReference type="InterPro" id="IPR020845">
    <property type="entry name" value="AMP-binding_CS"/>
</dbReference>
<comment type="similarity">
    <text evidence="4">Belongs to the ATP-dependent AMP-binding enzyme family.</text>
</comment>
<sequence>MPGPLALAVPAVAAGLAYLNAKSGLWYDYTLFRGALLAGSHSSQREKHDTVNTFYVLEDRATSKATADRIYLMFEDRTWTYAQSYEMVLRYGNWFKTKYGVKKGDVVAMNFQNSDHYILICFGLWSIGAKPAFINYNLTGKALTHCVKAVDAVLLLVDPELERNLDEDVRASLAGLPIDFLTEQVIAEVHATSAERPPDSLRCGEAHRDTAVLIFTSGTTGLPKAAIVSWLKLIVAGSFATGWLATKPQDIFYTCMPLYHSSAFIMGAMHILEAGATIALGKKFSTKTFWKDVRRFDATIIQYVGESMRYLLAAPPQVDPVTGENLDKKHRVQLAFGNGLRPDVWERARERFGLRRIAEFYSATEGFYATWNATWNSFSAGAIGRNGWLFEKVIKSRVAIIDVDPDTATVRRDEKTGLGREVRRGEVGELVVFIQDMKDYEAQFQGYYNNKKATESKIIRDVLKKGDGFFRTGDLVSWDKDGRMYFHDRIGDTFRWKSENVATTEVSQMLGLHPSVQEANVYGVQLPNHDGRAGCVALVLKDQPSEVVMRSLAQHGKKMLPKYAVPIFLRVVKDGGLVVTGTNKHQKQELRQQGVEPSKMGDDELWWLKGDTYVRFGQQDWQELNGGRVKL</sequence>
<evidence type="ECO:0000256" key="13">
    <source>
        <dbReference type="ARBA" id="ARBA00023055"/>
    </source>
</evidence>
<gene>
    <name evidence="22" type="ORF">PFICI_13468</name>
</gene>
<dbReference type="HOGENOM" id="CLU_000022_46_3_1"/>
<evidence type="ECO:0000256" key="10">
    <source>
        <dbReference type="ARBA" id="ARBA00022741"/>
    </source>
</evidence>
<evidence type="ECO:0000256" key="18">
    <source>
        <dbReference type="ARBA" id="ARBA00068795"/>
    </source>
</evidence>
<keyword evidence="10" id="KW-0547">Nucleotide-binding</keyword>
<organism evidence="22 23">
    <name type="scientific">Pestalotiopsis fici (strain W106-1 / CGMCC3.15140)</name>
    <dbReference type="NCBI Taxonomy" id="1229662"/>
    <lineage>
        <taxon>Eukaryota</taxon>
        <taxon>Fungi</taxon>
        <taxon>Dikarya</taxon>
        <taxon>Ascomycota</taxon>
        <taxon>Pezizomycotina</taxon>
        <taxon>Sordariomycetes</taxon>
        <taxon>Xylariomycetidae</taxon>
        <taxon>Amphisphaeriales</taxon>
        <taxon>Sporocadaceae</taxon>
        <taxon>Pestalotiopsis</taxon>
    </lineage>
</organism>
<keyword evidence="13" id="KW-0445">Lipid transport</keyword>
<keyword evidence="9" id="KW-0812">Transmembrane</keyword>
<evidence type="ECO:0000256" key="9">
    <source>
        <dbReference type="ARBA" id="ARBA00022692"/>
    </source>
</evidence>
<keyword evidence="14" id="KW-0472">Membrane</keyword>
<keyword evidence="5" id="KW-0813">Transport</keyword>
<dbReference type="PANTHER" id="PTHR43107:SF15">
    <property type="entry name" value="FATTY ACID TRANSPORT PROTEIN 3, ISOFORM A"/>
    <property type="match status" value="1"/>
</dbReference>
<dbReference type="InterPro" id="IPR025110">
    <property type="entry name" value="AMP-bd_C"/>
</dbReference>
<keyword evidence="11" id="KW-0067">ATP-binding</keyword>
<dbReference type="FunCoup" id="W3WMJ6">
    <property type="interactions" value="147"/>
</dbReference>
<dbReference type="SUPFAM" id="SSF56801">
    <property type="entry name" value="Acetyl-CoA synthetase-like"/>
    <property type="match status" value="1"/>
</dbReference>
<evidence type="ECO:0000256" key="2">
    <source>
        <dbReference type="ARBA" id="ARBA00004585"/>
    </source>
</evidence>
<dbReference type="Proteomes" id="UP000030651">
    <property type="component" value="Unassembled WGS sequence"/>
</dbReference>
<accession>W3WMJ6</accession>
<evidence type="ECO:0000256" key="11">
    <source>
        <dbReference type="ARBA" id="ARBA00022840"/>
    </source>
</evidence>
<dbReference type="OrthoDB" id="10253869at2759"/>
<dbReference type="FunFam" id="3.30.300.30:FF:000002">
    <property type="entry name" value="Long-chain fatty acid transport protein 1"/>
    <property type="match status" value="1"/>
</dbReference>
<evidence type="ECO:0000256" key="8">
    <source>
        <dbReference type="ARBA" id="ARBA00022677"/>
    </source>
</evidence>
<evidence type="ECO:0000256" key="19">
    <source>
        <dbReference type="ARBA" id="ARBA00078285"/>
    </source>
</evidence>
<comment type="function">
    <text evidence="17">Acyl-CoA synthetase required for both the import of long chain fatty acids (LCFAs) (C14-C18) and the activation very long chain fatty acids (VLCFAs) (C20-C26) by esterification of the fatty acids into metabolically active CoA-thioesters for subsequent degradation or incorporation into phospholipids. The transport and fatty acyl-CoA synthetase activities are genetically separable and are thus independent activities. Esterifies VLCFAs in the peroxisome matrix. The VLCFAs are actively transported into peroxisomes by a PXA1-PXA2 heterodimeric transporter in the peroxisomal membrane.</text>
</comment>
<dbReference type="GO" id="GO:0005811">
    <property type="term" value="C:lipid droplet"/>
    <property type="evidence" value="ECO:0007669"/>
    <property type="project" value="UniProtKB-SubCell"/>
</dbReference>
<dbReference type="GeneID" id="19278481"/>
<evidence type="ECO:0000256" key="5">
    <source>
        <dbReference type="ARBA" id="ARBA00022448"/>
    </source>
</evidence>
<dbReference type="GO" id="GO:0004467">
    <property type="term" value="F:long-chain fatty acid-CoA ligase activity"/>
    <property type="evidence" value="ECO:0007669"/>
    <property type="project" value="TreeGrafter"/>
</dbReference>
<comment type="catalytic activity">
    <reaction evidence="16">
        <text>a very long-chain fatty acid + ATP + CoA = a very long-chain fatty acyl-CoA + AMP + diphosphate</text>
        <dbReference type="Rhea" id="RHEA:54536"/>
        <dbReference type="ChEBI" id="CHEBI:30616"/>
        <dbReference type="ChEBI" id="CHEBI:33019"/>
        <dbReference type="ChEBI" id="CHEBI:57287"/>
        <dbReference type="ChEBI" id="CHEBI:58950"/>
        <dbReference type="ChEBI" id="CHEBI:138261"/>
        <dbReference type="ChEBI" id="CHEBI:456215"/>
    </reaction>
</comment>
<evidence type="ECO:0000256" key="1">
    <source>
        <dbReference type="ARBA" id="ARBA00004502"/>
    </source>
</evidence>
<evidence type="ECO:0000256" key="15">
    <source>
        <dbReference type="ARBA" id="ARBA00023140"/>
    </source>
</evidence>
<protein>
    <recommendedName>
        <fullName evidence="18">Very long-chain fatty acid transport protein</fullName>
    </recommendedName>
    <alternativeName>
        <fullName evidence="19">Very-long-chain acyl-CoA synthetase</fullName>
    </alternativeName>
</protein>
<dbReference type="FunFam" id="3.40.50.12780:FF:000019">
    <property type="entry name" value="Long-chain fatty acid transporter"/>
    <property type="match status" value="1"/>
</dbReference>
<dbReference type="Gene3D" id="3.30.300.30">
    <property type="match status" value="1"/>
</dbReference>
<evidence type="ECO:0000256" key="14">
    <source>
        <dbReference type="ARBA" id="ARBA00023136"/>
    </source>
</evidence>
<dbReference type="GO" id="GO:0044539">
    <property type="term" value="P:long-chain fatty acid import into cell"/>
    <property type="evidence" value="ECO:0007669"/>
    <property type="project" value="TreeGrafter"/>
</dbReference>
<dbReference type="GO" id="GO:0005324">
    <property type="term" value="F:long-chain fatty acid transmembrane transporter activity"/>
    <property type="evidence" value="ECO:0007669"/>
    <property type="project" value="TreeGrafter"/>
</dbReference>
<dbReference type="AlphaFoldDB" id="W3WMJ6"/>
<dbReference type="EMBL" id="KI912119">
    <property type="protein sequence ID" value="ETS74984.1"/>
    <property type="molecule type" value="Genomic_DNA"/>
</dbReference>
<keyword evidence="7" id="KW-0436">Ligase</keyword>
<keyword evidence="8" id="KW-0551">Lipid droplet</keyword>
<evidence type="ECO:0000313" key="23">
    <source>
        <dbReference type="Proteomes" id="UP000030651"/>
    </source>
</evidence>
<proteinExistence type="inferred from homology"/>
<evidence type="ECO:0000313" key="22">
    <source>
        <dbReference type="EMBL" id="ETS74984.1"/>
    </source>
</evidence>
<evidence type="ECO:0000259" key="21">
    <source>
        <dbReference type="Pfam" id="PF13193"/>
    </source>
</evidence>
<dbReference type="STRING" id="1229662.W3WMJ6"/>
<dbReference type="PROSITE" id="PS00455">
    <property type="entry name" value="AMP_BINDING"/>
    <property type="match status" value="1"/>
</dbReference>
<dbReference type="Pfam" id="PF00501">
    <property type="entry name" value="AMP-binding"/>
    <property type="match status" value="1"/>
</dbReference>
<dbReference type="eggNOG" id="KOG1179">
    <property type="taxonomic scope" value="Eukaryota"/>
</dbReference>
<keyword evidence="15" id="KW-0576">Peroxisome</keyword>
<feature type="domain" description="AMP-dependent synthetase/ligase" evidence="20">
    <location>
        <begin position="63"/>
        <end position="431"/>
    </location>
</feature>
<dbReference type="InterPro" id="IPR045851">
    <property type="entry name" value="AMP-bd_C_sf"/>
</dbReference>
<dbReference type="InParanoid" id="W3WMJ6"/>
<evidence type="ECO:0000256" key="6">
    <source>
        <dbReference type="ARBA" id="ARBA00022475"/>
    </source>
</evidence>
<evidence type="ECO:0000256" key="3">
    <source>
        <dbReference type="ARBA" id="ARBA00004651"/>
    </source>
</evidence>
<evidence type="ECO:0000256" key="4">
    <source>
        <dbReference type="ARBA" id="ARBA00006432"/>
    </source>
</evidence>
<feature type="domain" description="AMP-binding enzyme C-terminal" evidence="21">
    <location>
        <begin position="505"/>
        <end position="574"/>
    </location>
</feature>
<keyword evidence="12" id="KW-1133">Transmembrane helix</keyword>
<dbReference type="InterPro" id="IPR042099">
    <property type="entry name" value="ANL_N_sf"/>
</dbReference>
<keyword evidence="23" id="KW-1185">Reference proteome</keyword>
<evidence type="ECO:0000256" key="17">
    <source>
        <dbReference type="ARBA" id="ARBA00060276"/>
    </source>
</evidence>
<evidence type="ECO:0000256" key="16">
    <source>
        <dbReference type="ARBA" id="ARBA00051585"/>
    </source>
</evidence>
<name>W3WMJ6_PESFW</name>
<dbReference type="GO" id="GO:0005778">
    <property type="term" value="C:peroxisomal membrane"/>
    <property type="evidence" value="ECO:0007669"/>
    <property type="project" value="UniProtKB-SubCell"/>
</dbReference>
<dbReference type="RefSeq" id="XP_007840240.1">
    <property type="nucleotide sequence ID" value="XM_007842049.1"/>
</dbReference>
<reference evidence="23" key="1">
    <citation type="journal article" date="2015" name="BMC Genomics">
        <title>Genomic and transcriptomic analysis of the endophytic fungus Pestalotiopsis fici reveals its lifestyle and high potential for synthesis of natural products.</title>
        <authorList>
            <person name="Wang X."/>
            <person name="Zhang X."/>
            <person name="Liu L."/>
            <person name="Xiang M."/>
            <person name="Wang W."/>
            <person name="Sun X."/>
            <person name="Che Y."/>
            <person name="Guo L."/>
            <person name="Liu G."/>
            <person name="Guo L."/>
            <person name="Wang C."/>
            <person name="Yin W.B."/>
            <person name="Stadler M."/>
            <person name="Zhang X."/>
            <person name="Liu X."/>
        </authorList>
    </citation>
    <scope>NUCLEOTIDE SEQUENCE [LARGE SCALE GENOMIC DNA]</scope>
    <source>
        <strain evidence="23">W106-1 / CGMCC3.15140</strain>
    </source>
</reference>
<keyword evidence="6" id="KW-1003">Cell membrane</keyword>
<evidence type="ECO:0000256" key="12">
    <source>
        <dbReference type="ARBA" id="ARBA00022989"/>
    </source>
</evidence>